<evidence type="ECO:0000259" key="5">
    <source>
        <dbReference type="PROSITE" id="PS51387"/>
    </source>
</evidence>
<dbReference type="Proteomes" id="UP000178880">
    <property type="component" value="Unassembled WGS sequence"/>
</dbReference>
<keyword evidence="3" id="KW-0274">FAD</keyword>
<dbReference type="GO" id="GO:1903457">
    <property type="term" value="P:lactate catabolic process"/>
    <property type="evidence" value="ECO:0007669"/>
    <property type="project" value="TreeGrafter"/>
</dbReference>
<dbReference type="SUPFAM" id="SSF56176">
    <property type="entry name" value="FAD-binding/transporter-associated domain-like"/>
    <property type="match status" value="1"/>
</dbReference>
<evidence type="ECO:0000313" key="7">
    <source>
        <dbReference type="Proteomes" id="UP000178880"/>
    </source>
</evidence>
<dbReference type="Gene3D" id="3.30.465.10">
    <property type="match status" value="1"/>
</dbReference>
<keyword evidence="4" id="KW-0560">Oxidoreductase</keyword>
<dbReference type="EMBL" id="MHLA01000014">
    <property type="protein sequence ID" value="OGY99573.1"/>
    <property type="molecule type" value="Genomic_DNA"/>
</dbReference>
<evidence type="ECO:0000256" key="2">
    <source>
        <dbReference type="ARBA" id="ARBA00022630"/>
    </source>
</evidence>
<organism evidence="6 7">
    <name type="scientific">Candidatus Liptonbacteria bacterium RIFCSPLOWO2_01_FULL_52_25</name>
    <dbReference type="NCBI Taxonomy" id="1798650"/>
    <lineage>
        <taxon>Bacteria</taxon>
        <taxon>Candidatus Liptoniibacteriota</taxon>
    </lineage>
</organism>
<evidence type="ECO:0000256" key="3">
    <source>
        <dbReference type="ARBA" id="ARBA00022827"/>
    </source>
</evidence>
<dbReference type="InterPro" id="IPR004113">
    <property type="entry name" value="FAD-bd_oxidored_4_C"/>
</dbReference>
<name>A0A1G2CDV8_9BACT</name>
<dbReference type="InterPro" id="IPR016171">
    <property type="entry name" value="Vanillyl_alc_oxidase_C-sub2"/>
</dbReference>
<sequence length="586" mass="66309">MLTDDIRQFFHGDVADDEKTLAEYSHDYSIFSVKPQMVVFPKDAEDVKNLVKFVNRKREERAASSEALAKDGNISLTGRSAGTDMTGGPLTESIVVSFTKYFNHVKEIRSFDASSLDATRDRQDDNGGYAVVEPGVYYRDFEKQLKERGLLYPPYPASKDLCAMGGMINNNSGGERTLAYGKTEDYVLELKMVLADGEEHTIRPLSGAELETKLKEKSFEGDIYRKLHELLEKNYDVIKAAKPKVSKNSAGYFLWNVWPARQSPEVKPMAGGDKETFDLTKLIVGSQGTFGLLTEAKLRLVKEKRFGKLAVVFLRDLAPLADMIVETLKFNPESIESYDDKTLWVALKFLPGIIKSMKGNFLKLVWKFIPEALMALKGGLPKMILLVELTSDDKKELTGRMQALRDDFQKFHVPVRVLRDHSEEEKYWIIRRQSFKLLHDHSIGKDTAPFIDDVIVEPKYLPEFLPRLNAILDKYKKDLIYTVAGHPGNGNFHIIPLMDLQDERVRNLIPVISDEVYKLVSGYGGSITAEHNDGLIRTPYLEGMYGKKITGLFAEVKNIFDPKNIFNPGKKVGGDLQYALKHISHH</sequence>
<dbReference type="SUPFAM" id="SSF55103">
    <property type="entry name" value="FAD-linked oxidases, C-terminal domain"/>
    <property type="match status" value="1"/>
</dbReference>
<dbReference type="Gene3D" id="1.10.45.10">
    <property type="entry name" value="Vanillyl-alcohol Oxidase, Chain A, domain 4"/>
    <property type="match status" value="1"/>
</dbReference>
<dbReference type="InterPro" id="IPR016169">
    <property type="entry name" value="FAD-bd_PCMH_sub2"/>
</dbReference>
<evidence type="ECO:0000256" key="1">
    <source>
        <dbReference type="ARBA" id="ARBA00001974"/>
    </source>
</evidence>
<dbReference type="InterPro" id="IPR036318">
    <property type="entry name" value="FAD-bd_PCMH-like_sf"/>
</dbReference>
<dbReference type="PROSITE" id="PS51387">
    <property type="entry name" value="FAD_PCMH"/>
    <property type="match status" value="1"/>
</dbReference>
<dbReference type="InterPro" id="IPR006094">
    <property type="entry name" value="Oxid_FAD_bind_N"/>
</dbReference>
<dbReference type="InterPro" id="IPR016166">
    <property type="entry name" value="FAD-bd_PCMH"/>
</dbReference>
<dbReference type="STRING" id="1798650.A2945_02925"/>
<dbReference type="Pfam" id="PF01565">
    <property type="entry name" value="FAD_binding_4"/>
    <property type="match status" value="1"/>
</dbReference>
<dbReference type="GO" id="GO:0008720">
    <property type="term" value="F:D-lactate dehydrogenase (NAD+) activity"/>
    <property type="evidence" value="ECO:0007669"/>
    <property type="project" value="TreeGrafter"/>
</dbReference>
<gene>
    <name evidence="6" type="ORF">A2945_02925</name>
</gene>
<dbReference type="GO" id="GO:0004458">
    <property type="term" value="F:D-lactate dehydrogenase (cytochrome) activity"/>
    <property type="evidence" value="ECO:0007669"/>
    <property type="project" value="TreeGrafter"/>
</dbReference>
<accession>A0A1G2CDV8</accession>
<proteinExistence type="predicted"/>
<dbReference type="InterPro" id="IPR016164">
    <property type="entry name" value="FAD-linked_Oxase-like_C"/>
</dbReference>
<comment type="cofactor">
    <cofactor evidence="1">
        <name>FAD</name>
        <dbReference type="ChEBI" id="CHEBI:57692"/>
    </cofactor>
</comment>
<dbReference type="PANTHER" id="PTHR11748">
    <property type="entry name" value="D-LACTATE DEHYDROGENASE"/>
    <property type="match status" value="1"/>
</dbReference>
<reference evidence="6 7" key="1">
    <citation type="journal article" date="2016" name="Nat. Commun.">
        <title>Thousands of microbial genomes shed light on interconnected biogeochemical processes in an aquifer system.</title>
        <authorList>
            <person name="Anantharaman K."/>
            <person name="Brown C.T."/>
            <person name="Hug L.A."/>
            <person name="Sharon I."/>
            <person name="Castelle C.J."/>
            <person name="Probst A.J."/>
            <person name="Thomas B.C."/>
            <person name="Singh A."/>
            <person name="Wilkins M.J."/>
            <person name="Karaoz U."/>
            <person name="Brodie E.L."/>
            <person name="Williams K.H."/>
            <person name="Hubbard S.S."/>
            <person name="Banfield J.F."/>
        </authorList>
    </citation>
    <scope>NUCLEOTIDE SEQUENCE [LARGE SCALE GENOMIC DNA]</scope>
</reference>
<keyword evidence="2" id="KW-0285">Flavoprotein</keyword>
<evidence type="ECO:0000256" key="4">
    <source>
        <dbReference type="ARBA" id="ARBA00023002"/>
    </source>
</evidence>
<dbReference type="AlphaFoldDB" id="A0A1G2CDV8"/>
<evidence type="ECO:0000313" key="6">
    <source>
        <dbReference type="EMBL" id="OGY99573.1"/>
    </source>
</evidence>
<dbReference type="Gene3D" id="3.30.70.2740">
    <property type="match status" value="1"/>
</dbReference>
<dbReference type="PANTHER" id="PTHR11748:SF119">
    <property type="entry name" value="D-2-HYDROXYGLUTARATE DEHYDROGENASE"/>
    <property type="match status" value="1"/>
</dbReference>
<feature type="domain" description="FAD-binding PCMH-type" evidence="5">
    <location>
        <begin position="31"/>
        <end position="303"/>
    </location>
</feature>
<dbReference type="Pfam" id="PF02913">
    <property type="entry name" value="FAD-oxidase_C"/>
    <property type="match status" value="1"/>
</dbReference>
<dbReference type="GO" id="GO:0071949">
    <property type="term" value="F:FAD binding"/>
    <property type="evidence" value="ECO:0007669"/>
    <property type="project" value="InterPro"/>
</dbReference>
<protein>
    <recommendedName>
        <fullName evidence="5">FAD-binding PCMH-type domain-containing protein</fullName>
    </recommendedName>
</protein>
<comment type="caution">
    <text evidence="6">The sequence shown here is derived from an EMBL/GenBank/DDBJ whole genome shotgun (WGS) entry which is preliminary data.</text>
</comment>